<evidence type="ECO:0008006" key="4">
    <source>
        <dbReference type="Google" id="ProtNLM"/>
    </source>
</evidence>
<evidence type="ECO:0000313" key="2">
    <source>
        <dbReference type="EMBL" id="VCU71149.1"/>
    </source>
</evidence>
<keyword evidence="3" id="KW-1185">Reference proteome</keyword>
<feature type="transmembrane region" description="Helical" evidence="1">
    <location>
        <begin position="117"/>
        <end position="135"/>
    </location>
</feature>
<keyword evidence="1" id="KW-0812">Transmembrane</keyword>
<evidence type="ECO:0000256" key="1">
    <source>
        <dbReference type="SAM" id="Phobius"/>
    </source>
</evidence>
<feature type="transmembrane region" description="Helical" evidence="1">
    <location>
        <begin position="252"/>
        <end position="270"/>
    </location>
</feature>
<feature type="transmembrane region" description="Helical" evidence="1">
    <location>
        <begin position="156"/>
        <end position="176"/>
    </location>
</feature>
<dbReference type="RefSeq" id="WP_187697802.1">
    <property type="nucleotide sequence ID" value="NZ_UWPJ01000025.1"/>
</dbReference>
<sequence length="600" mass="65306">MPTRLPSPFSAPVLPPTPARLTSHAAAKLPRWGLLALCLLYIVVGLVMREPWKSEDVIGLSQMWAAYDGGWQQWLAPETAGVAVSQEGPIATWVGALCMWLFSPLFGTILAGRVPNLIWFGIASSSLWYGAYLLGRRTEAQPLALPFGGQPEPRDYGRMLADAALLLLLATLGVLWRSHETSAEPASLAFHALAFYSLARMLDHPRAGALTLGLALGGAFLARGFPAVAPLALAIAALAWRSQALRPALRCIALLSVPLALLLGLAWWLPTALLKPYWMSGWWAWNASVFGFLTAEGLSSAVRNMPWFLWPTGPLALLALWRWRSYLRAPHIQIPVALMLAALLVLLGTRAPVDAEYLALVTPGAMLAALALPTLRRGLINALDWFAVMVFSTAACVVWVGWIAMMTGVPPKLARNIARQTPGFDVDFSLFAFLAALAASAAWIALIAWRFRNRPTGLWRGTVLSAGGVVACWLLIMTLWLPSINYNKSYRLVSQGLALSLAEEQARTGRRECVRSVGLGLSQRASFAVFDGLVFETSGGCPLVLLQGNASVLWNIVRRGEYAHASILWEGTRAAEFRRAPDSREYFMLIRQRPPGAAAS</sequence>
<feature type="transmembrane region" description="Helical" evidence="1">
    <location>
        <begin position="382"/>
        <end position="408"/>
    </location>
</feature>
<evidence type="ECO:0000313" key="3">
    <source>
        <dbReference type="Proteomes" id="UP000277294"/>
    </source>
</evidence>
<feature type="transmembrane region" description="Helical" evidence="1">
    <location>
        <begin position="332"/>
        <end position="351"/>
    </location>
</feature>
<gene>
    <name evidence="2" type="ORF">PIGHUM_03230</name>
</gene>
<feature type="transmembrane region" description="Helical" evidence="1">
    <location>
        <begin position="90"/>
        <end position="111"/>
    </location>
</feature>
<dbReference type="EMBL" id="UWPJ01000025">
    <property type="protein sequence ID" value="VCU71149.1"/>
    <property type="molecule type" value="Genomic_DNA"/>
</dbReference>
<feature type="transmembrane region" description="Helical" evidence="1">
    <location>
        <begin position="29"/>
        <end position="48"/>
    </location>
</feature>
<dbReference type="Proteomes" id="UP000277294">
    <property type="component" value="Unassembled WGS sequence"/>
</dbReference>
<feature type="transmembrane region" description="Helical" evidence="1">
    <location>
        <begin position="220"/>
        <end position="240"/>
    </location>
</feature>
<keyword evidence="1" id="KW-0472">Membrane</keyword>
<feature type="transmembrane region" description="Helical" evidence="1">
    <location>
        <begin position="428"/>
        <end position="449"/>
    </location>
</feature>
<feature type="transmembrane region" description="Helical" evidence="1">
    <location>
        <begin position="461"/>
        <end position="481"/>
    </location>
</feature>
<accession>A0A3P4B4D5</accession>
<name>A0A3P4B4D5_9BURK</name>
<keyword evidence="1" id="KW-1133">Transmembrane helix</keyword>
<organism evidence="2 3">
    <name type="scientific">Pigmentiphaga humi</name>
    <dbReference type="NCBI Taxonomy" id="2478468"/>
    <lineage>
        <taxon>Bacteria</taxon>
        <taxon>Pseudomonadati</taxon>
        <taxon>Pseudomonadota</taxon>
        <taxon>Betaproteobacteria</taxon>
        <taxon>Burkholderiales</taxon>
        <taxon>Alcaligenaceae</taxon>
        <taxon>Pigmentiphaga</taxon>
    </lineage>
</organism>
<dbReference type="AlphaFoldDB" id="A0A3P4B4D5"/>
<proteinExistence type="predicted"/>
<reference evidence="2 3" key="1">
    <citation type="submission" date="2018-10" db="EMBL/GenBank/DDBJ databases">
        <authorList>
            <person name="Criscuolo A."/>
        </authorList>
    </citation>
    <scope>NUCLEOTIDE SEQUENCE [LARGE SCALE GENOMIC DNA]</scope>
    <source>
        <strain evidence="2">DnA1</strain>
    </source>
</reference>
<protein>
    <recommendedName>
        <fullName evidence="4">Glycosyltransferase RgtA/B/C/D-like domain-containing protein</fullName>
    </recommendedName>
</protein>
<feature type="transmembrane region" description="Helical" evidence="1">
    <location>
        <begin position="357"/>
        <end position="375"/>
    </location>
</feature>